<keyword evidence="2" id="KW-1185">Reference proteome</keyword>
<dbReference type="Gene3D" id="3.40.50.300">
    <property type="entry name" value="P-loop containing nucleotide triphosphate hydrolases"/>
    <property type="match status" value="1"/>
</dbReference>
<protein>
    <submittedName>
        <fullName evidence="1">Uncharacterized protein</fullName>
    </submittedName>
</protein>
<accession>A0A923RX86</accession>
<reference evidence="1" key="1">
    <citation type="submission" date="2020-08" db="EMBL/GenBank/DDBJ databases">
        <title>Genome public.</title>
        <authorList>
            <person name="Liu C."/>
            <person name="Sun Q."/>
        </authorList>
    </citation>
    <scope>NUCLEOTIDE SEQUENCE</scope>
    <source>
        <strain evidence="1">NSJ-28</strain>
    </source>
</reference>
<proteinExistence type="predicted"/>
<dbReference type="AlphaFoldDB" id="A0A923RX86"/>
<dbReference type="EMBL" id="JACOPL010000001">
    <property type="protein sequence ID" value="MBC5724125.1"/>
    <property type="molecule type" value="Genomic_DNA"/>
</dbReference>
<name>A0A923RX86_9FIRM</name>
<evidence type="ECO:0000313" key="1">
    <source>
        <dbReference type="EMBL" id="MBC5724125.1"/>
    </source>
</evidence>
<dbReference type="InterPro" id="IPR027417">
    <property type="entry name" value="P-loop_NTPase"/>
</dbReference>
<dbReference type="Proteomes" id="UP000606499">
    <property type="component" value="Unassembled WGS sequence"/>
</dbReference>
<gene>
    <name evidence="1" type="ORF">H8S45_01365</name>
</gene>
<evidence type="ECO:0000313" key="2">
    <source>
        <dbReference type="Proteomes" id="UP000606499"/>
    </source>
</evidence>
<sequence length="170" mass="19201">MDKHVFVINGSGGVGKDTVCVAAARFWKAENISSITPILDVAYAAGWDGRKTPEARRFLSRLKEVCTEFNDLPFSYCMERYHRFLQGDAQILFVHIREPEEIDRFRSAVGESCSTILVRRPALEQARGALGNRSDDGVLEYSYDGVFQNDGDLDGLPEKVHVFFRAFFGR</sequence>
<comment type="caution">
    <text evidence="1">The sequence shown here is derived from an EMBL/GenBank/DDBJ whole genome shotgun (WGS) entry which is preliminary data.</text>
</comment>
<dbReference type="RefSeq" id="WP_147573693.1">
    <property type="nucleotide sequence ID" value="NZ_JACOPL010000001.1"/>
</dbReference>
<organism evidence="1 2">
    <name type="scientific">Agathobaculum faecis</name>
    <dbReference type="NCBI Taxonomy" id="2763013"/>
    <lineage>
        <taxon>Bacteria</taxon>
        <taxon>Bacillati</taxon>
        <taxon>Bacillota</taxon>
        <taxon>Clostridia</taxon>
        <taxon>Eubacteriales</taxon>
        <taxon>Butyricicoccaceae</taxon>
        <taxon>Agathobaculum</taxon>
    </lineage>
</organism>